<sequence>MSSSKVRKWHLDVRKAAQIGLAYSDQFYNMQVQSGATQPILTSRCWNQLKTKLLKIITDSPCAFRLYSERVSEYINVQLLSYTRAFVDGPRNFEPWSSDEDDT</sequence>
<proteinExistence type="predicted"/>
<protein>
    <submittedName>
        <fullName evidence="1">Uncharacterized protein</fullName>
    </submittedName>
</protein>
<name>A0A8X6WAT6_TRICX</name>
<gene>
    <name evidence="1" type="ORF">TNCV_4990121</name>
</gene>
<dbReference type="EMBL" id="BMAU01021398">
    <property type="protein sequence ID" value="GFY31453.1"/>
    <property type="molecule type" value="Genomic_DNA"/>
</dbReference>
<reference evidence="1" key="1">
    <citation type="submission" date="2020-08" db="EMBL/GenBank/DDBJ databases">
        <title>Multicomponent nature underlies the extraordinary mechanical properties of spider dragline silk.</title>
        <authorList>
            <person name="Kono N."/>
            <person name="Nakamura H."/>
            <person name="Mori M."/>
            <person name="Yoshida Y."/>
            <person name="Ohtoshi R."/>
            <person name="Malay A.D."/>
            <person name="Moran D.A.P."/>
            <person name="Tomita M."/>
            <person name="Numata K."/>
            <person name="Arakawa K."/>
        </authorList>
    </citation>
    <scope>NUCLEOTIDE SEQUENCE</scope>
</reference>
<dbReference type="Proteomes" id="UP000887159">
    <property type="component" value="Unassembled WGS sequence"/>
</dbReference>
<organism evidence="1 2">
    <name type="scientific">Trichonephila clavipes</name>
    <name type="common">Golden silk orbweaver</name>
    <name type="synonym">Nephila clavipes</name>
    <dbReference type="NCBI Taxonomy" id="2585209"/>
    <lineage>
        <taxon>Eukaryota</taxon>
        <taxon>Metazoa</taxon>
        <taxon>Ecdysozoa</taxon>
        <taxon>Arthropoda</taxon>
        <taxon>Chelicerata</taxon>
        <taxon>Arachnida</taxon>
        <taxon>Araneae</taxon>
        <taxon>Araneomorphae</taxon>
        <taxon>Entelegynae</taxon>
        <taxon>Araneoidea</taxon>
        <taxon>Nephilidae</taxon>
        <taxon>Trichonephila</taxon>
    </lineage>
</organism>
<dbReference type="AlphaFoldDB" id="A0A8X6WAT6"/>
<comment type="caution">
    <text evidence="1">The sequence shown here is derived from an EMBL/GenBank/DDBJ whole genome shotgun (WGS) entry which is preliminary data.</text>
</comment>
<accession>A0A8X6WAT6</accession>
<keyword evidence="2" id="KW-1185">Reference proteome</keyword>
<evidence type="ECO:0000313" key="2">
    <source>
        <dbReference type="Proteomes" id="UP000887159"/>
    </source>
</evidence>
<evidence type="ECO:0000313" key="1">
    <source>
        <dbReference type="EMBL" id="GFY31453.1"/>
    </source>
</evidence>